<reference evidence="2 3" key="1">
    <citation type="submission" date="2019-06" db="EMBL/GenBank/DDBJ databases">
        <authorList>
            <person name="Rodrigo-Torres L."/>
            <person name="Arahal R. D."/>
            <person name="Lucena T."/>
        </authorList>
    </citation>
    <scope>NUCLEOTIDE SEQUENCE [LARGE SCALE GENOMIC DNA]</scope>
    <source>
        <strain evidence="2 3">SW08-7</strain>
    </source>
</reference>
<evidence type="ECO:0008006" key="5">
    <source>
        <dbReference type="Google" id="ProtNLM"/>
    </source>
</evidence>
<dbReference type="Proteomes" id="UP000401717">
    <property type="component" value="Unassembled WGS sequence"/>
</dbReference>
<dbReference type="Proteomes" id="UP001055303">
    <property type="component" value="Unassembled WGS sequence"/>
</dbReference>
<evidence type="ECO:0000313" key="1">
    <source>
        <dbReference type="EMBL" id="GJD58844.1"/>
    </source>
</evidence>
<gene>
    <name evidence="1" type="ORF">IFDJLNFL_4770</name>
    <name evidence="2" type="ORF">MTDSW087_03900</name>
</gene>
<keyword evidence="4" id="KW-1185">Reference proteome</keyword>
<sequence length="71" mass="8276">MPSVVQSTNSDLLPASMVRRRYGVSDMTVFRWVNDQKLGFPQPIYINTRRYWRLADLEAFEARQAAKREAA</sequence>
<accession>A0A564G251</accession>
<evidence type="ECO:0000313" key="3">
    <source>
        <dbReference type="Proteomes" id="UP000401717"/>
    </source>
</evidence>
<dbReference type="EMBL" id="BPQI01000172">
    <property type="protein sequence ID" value="GJD58844.1"/>
    <property type="molecule type" value="Genomic_DNA"/>
</dbReference>
<evidence type="ECO:0000313" key="2">
    <source>
        <dbReference type="EMBL" id="VUF14184.1"/>
    </source>
</evidence>
<protein>
    <recommendedName>
        <fullName evidence="5">Helix-turn-helix domain-containing protein</fullName>
    </recommendedName>
</protein>
<dbReference type="RefSeq" id="WP_144766560.1">
    <property type="nucleotide sequence ID" value="NZ_BPQI01000172.1"/>
</dbReference>
<dbReference type="EMBL" id="CABFVH010000029">
    <property type="protein sequence ID" value="VUF14184.1"/>
    <property type="molecule type" value="Genomic_DNA"/>
</dbReference>
<dbReference type="AlphaFoldDB" id="A0A564G251"/>
<reference evidence="1" key="3">
    <citation type="submission" date="2021-08" db="EMBL/GenBank/DDBJ databases">
        <authorList>
            <person name="Tani A."/>
            <person name="Ola A."/>
            <person name="Ogura Y."/>
            <person name="Katsura K."/>
            <person name="Hayashi T."/>
        </authorList>
    </citation>
    <scope>NUCLEOTIDE SEQUENCE</scope>
    <source>
        <strain evidence="1">DSM 22415</strain>
    </source>
</reference>
<organism evidence="2 3">
    <name type="scientific">Methylobacterium dankookense</name>
    <dbReference type="NCBI Taxonomy" id="560405"/>
    <lineage>
        <taxon>Bacteria</taxon>
        <taxon>Pseudomonadati</taxon>
        <taxon>Pseudomonadota</taxon>
        <taxon>Alphaproteobacteria</taxon>
        <taxon>Hyphomicrobiales</taxon>
        <taxon>Methylobacteriaceae</taxon>
        <taxon>Methylobacterium</taxon>
    </lineage>
</organism>
<proteinExistence type="predicted"/>
<evidence type="ECO:0000313" key="4">
    <source>
        <dbReference type="Proteomes" id="UP001055303"/>
    </source>
</evidence>
<reference evidence="1" key="2">
    <citation type="journal article" date="2021" name="Front. Microbiol.">
        <title>Comprehensive Comparative Genomics and Phenotyping of Methylobacterium Species.</title>
        <authorList>
            <person name="Alessa O."/>
            <person name="Ogura Y."/>
            <person name="Fujitani Y."/>
            <person name="Takami H."/>
            <person name="Hayashi T."/>
            <person name="Sahin N."/>
            <person name="Tani A."/>
        </authorList>
    </citation>
    <scope>NUCLEOTIDE SEQUENCE</scope>
    <source>
        <strain evidence="1">DSM 22415</strain>
    </source>
</reference>
<name>A0A564G251_9HYPH</name>
<dbReference type="OrthoDB" id="8091188at2"/>